<comment type="caution">
    <text evidence="1">The sequence shown here is derived from an EMBL/GenBank/DDBJ whole genome shotgun (WGS) entry which is preliminary data.</text>
</comment>
<dbReference type="AlphaFoldDB" id="A0AAE0L9A1"/>
<dbReference type="Proteomes" id="UP001190700">
    <property type="component" value="Unassembled WGS sequence"/>
</dbReference>
<protein>
    <submittedName>
        <fullName evidence="1">Uncharacterized protein</fullName>
    </submittedName>
</protein>
<dbReference type="EMBL" id="LGRX02006455">
    <property type="protein sequence ID" value="KAK3276632.1"/>
    <property type="molecule type" value="Genomic_DNA"/>
</dbReference>
<evidence type="ECO:0000313" key="2">
    <source>
        <dbReference type="Proteomes" id="UP001190700"/>
    </source>
</evidence>
<reference evidence="1 2" key="1">
    <citation type="journal article" date="2015" name="Genome Biol. Evol.">
        <title>Comparative Genomics of a Bacterivorous Green Alga Reveals Evolutionary Causalities and Consequences of Phago-Mixotrophic Mode of Nutrition.</title>
        <authorList>
            <person name="Burns J.A."/>
            <person name="Paasch A."/>
            <person name="Narechania A."/>
            <person name="Kim E."/>
        </authorList>
    </citation>
    <scope>NUCLEOTIDE SEQUENCE [LARGE SCALE GENOMIC DNA]</scope>
    <source>
        <strain evidence="1 2">PLY_AMNH</strain>
    </source>
</reference>
<gene>
    <name evidence="1" type="ORF">CYMTET_15308</name>
</gene>
<accession>A0AAE0L9A1</accession>
<evidence type="ECO:0000313" key="1">
    <source>
        <dbReference type="EMBL" id="KAK3276632.1"/>
    </source>
</evidence>
<proteinExistence type="predicted"/>
<name>A0AAE0L9A1_9CHLO</name>
<organism evidence="1 2">
    <name type="scientific">Cymbomonas tetramitiformis</name>
    <dbReference type="NCBI Taxonomy" id="36881"/>
    <lineage>
        <taxon>Eukaryota</taxon>
        <taxon>Viridiplantae</taxon>
        <taxon>Chlorophyta</taxon>
        <taxon>Pyramimonadophyceae</taxon>
        <taxon>Pyramimonadales</taxon>
        <taxon>Pyramimonadaceae</taxon>
        <taxon>Cymbomonas</taxon>
    </lineage>
</organism>
<sequence>MYFRILALEQRLVRESRAPDCYVDAEGPEKVSLKRRIQLVGRVYGGWLAAHSVDQGATATSALAVGTGDEIDHKAIYKIILNTEIQTLEHFMNTGKTGAAATKAAHGHPRGGLNGFRPGLHLPGKGDVSPVAFDPKEMKAVSRCFRWWCGFRYRLLYSAYGFTVGMQSREAEEKDLLQGLVAMGEGLDAVAEAVGFSATTASFVNDVTNTAAAVSVPPPVVSGGGIAQVGLYGAY</sequence>
<keyword evidence="2" id="KW-1185">Reference proteome</keyword>